<gene>
    <name evidence="3" type="ORF">LXN57_10115</name>
</gene>
<organism evidence="3 4">
    <name type="scientific">Paractinoplanes hotanensis</name>
    <dbReference type="NCBI Taxonomy" id="2906497"/>
    <lineage>
        <taxon>Bacteria</taxon>
        <taxon>Bacillati</taxon>
        <taxon>Actinomycetota</taxon>
        <taxon>Actinomycetes</taxon>
        <taxon>Micromonosporales</taxon>
        <taxon>Micromonosporaceae</taxon>
        <taxon>Paractinoplanes</taxon>
    </lineage>
</organism>
<dbReference type="Proteomes" id="UP001523216">
    <property type="component" value="Unassembled WGS sequence"/>
</dbReference>
<dbReference type="RefSeq" id="WP_251797772.1">
    <property type="nucleotide sequence ID" value="NZ_JAMQOL010000012.1"/>
</dbReference>
<accession>A0ABT0XVV5</accession>
<dbReference type="EMBL" id="JAMQOL010000012">
    <property type="protein sequence ID" value="MCM4077921.1"/>
    <property type="molecule type" value="Genomic_DNA"/>
</dbReference>
<feature type="signal peptide" evidence="2">
    <location>
        <begin position="1"/>
        <end position="28"/>
    </location>
</feature>
<comment type="caution">
    <text evidence="3">The sequence shown here is derived from an EMBL/GenBank/DDBJ whole genome shotgun (WGS) entry which is preliminary data.</text>
</comment>
<keyword evidence="4" id="KW-1185">Reference proteome</keyword>
<evidence type="ECO:0000313" key="3">
    <source>
        <dbReference type="EMBL" id="MCM4077921.1"/>
    </source>
</evidence>
<name>A0ABT0XVV5_9ACTN</name>
<dbReference type="InterPro" id="IPR011044">
    <property type="entry name" value="Quino_amine_DH_bsu"/>
</dbReference>
<evidence type="ECO:0000256" key="2">
    <source>
        <dbReference type="SAM" id="SignalP"/>
    </source>
</evidence>
<sequence>MKAHRGRIAGLGVALAASGALIWAPSPAPPPPPPPTAGQAWPDAQRGTLPADLPDGTAFDPGLFLDIRTSVGSAPTRDRRHRRLVIRGPGDSLRELRRLPVSRNPSFLSLTVAGNDLVWAESTDAGQQLWTADLRTGRPARRLTADIGDARFYQTQYDLVISPGRVNWVAAAPGGGTEIRSVALTGGPVQKRAVPGDWALTAWPWMVDGLTDIAGAGRLRNLVTGEERPLPRTRLSETACTPVWCRAVSLDDDGYPRIEVVRADGTQRRLVARKTARTVITDVAVLGRFEVFAQVTPASELSGRDELLVHDIATNRTVQISREAGDVRYRNGVLAWSTGNAQSFLRHVLDLRSV</sequence>
<protein>
    <submittedName>
        <fullName evidence="3">Uncharacterized protein</fullName>
    </submittedName>
</protein>
<evidence type="ECO:0000313" key="4">
    <source>
        <dbReference type="Proteomes" id="UP001523216"/>
    </source>
</evidence>
<feature type="compositionally biased region" description="Pro residues" evidence="1">
    <location>
        <begin position="26"/>
        <end position="36"/>
    </location>
</feature>
<proteinExistence type="predicted"/>
<dbReference type="SUPFAM" id="SSF50969">
    <property type="entry name" value="YVTN repeat-like/Quinoprotein amine dehydrogenase"/>
    <property type="match status" value="1"/>
</dbReference>
<keyword evidence="2" id="KW-0732">Signal</keyword>
<feature type="region of interest" description="Disordered" evidence="1">
    <location>
        <begin position="24"/>
        <end position="52"/>
    </location>
</feature>
<evidence type="ECO:0000256" key="1">
    <source>
        <dbReference type="SAM" id="MobiDB-lite"/>
    </source>
</evidence>
<reference evidence="3 4" key="1">
    <citation type="submission" date="2022-06" db="EMBL/GenBank/DDBJ databases">
        <title>Actinoplanes abujensis sp. nov., isolated from Nigerian arid soil.</title>
        <authorList>
            <person name="Ding P."/>
        </authorList>
    </citation>
    <scope>NUCLEOTIDE SEQUENCE [LARGE SCALE GENOMIC DNA]</scope>
    <source>
        <strain evidence="4">TRM88002</strain>
    </source>
</reference>
<feature type="chain" id="PRO_5046311235" evidence="2">
    <location>
        <begin position="29"/>
        <end position="354"/>
    </location>
</feature>